<dbReference type="GO" id="GO:0006780">
    <property type="term" value="P:uroporphyrinogen III biosynthetic process"/>
    <property type="evidence" value="ECO:0007669"/>
    <property type="project" value="UniProtKB-UniRule"/>
</dbReference>
<dbReference type="PANTHER" id="PTHR38042:SF1">
    <property type="entry name" value="UROPORPHYRINOGEN-III SYNTHASE, CHLOROPLASTIC"/>
    <property type="match status" value="1"/>
</dbReference>
<dbReference type="CDD" id="cd06578">
    <property type="entry name" value="HemD"/>
    <property type="match status" value="1"/>
</dbReference>
<dbReference type="InterPro" id="IPR003754">
    <property type="entry name" value="4pyrrol_synth_uPrphyn_synth"/>
</dbReference>
<evidence type="ECO:0000313" key="11">
    <source>
        <dbReference type="EMBL" id="SNB67845.1"/>
    </source>
</evidence>
<accession>A0A212R6U8</accession>
<name>A0A212R6U8_9CHLR</name>
<dbReference type="Proteomes" id="UP000197025">
    <property type="component" value="Unassembled WGS sequence"/>
</dbReference>
<evidence type="ECO:0000256" key="3">
    <source>
        <dbReference type="ARBA" id="ARBA00013109"/>
    </source>
</evidence>
<comment type="function">
    <text evidence="6 9">Catalyzes cyclization of the linear tetrapyrrole, hydroxymethylbilane, to the macrocyclic uroporphyrinogen III.</text>
</comment>
<dbReference type="InParanoid" id="A0A212R6U8"/>
<dbReference type="InterPro" id="IPR036108">
    <property type="entry name" value="4pyrrol_syn_uPrphyn_synt_sf"/>
</dbReference>
<keyword evidence="12" id="KW-1185">Reference proteome</keyword>
<gene>
    <name evidence="11" type="ORF">SAMN02746019_00001880</name>
</gene>
<keyword evidence="4 9" id="KW-0456">Lyase</keyword>
<evidence type="ECO:0000256" key="8">
    <source>
        <dbReference type="ARBA" id="ARBA00048617"/>
    </source>
</evidence>
<dbReference type="OrthoDB" id="9815856at2"/>
<comment type="similarity">
    <text evidence="2 9">Belongs to the uroporphyrinogen-III synthase family.</text>
</comment>
<evidence type="ECO:0000256" key="6">
    <source>
        <dbReference type="ARBA" id="ARBA00037589"/>
    </source>
</evidence>
<evidence type="ECO:0000313" key="12">
    <source>
        <dbReference type="Proteomes" id="UP000197025"/>
    </source>
</evidence>
<dbReference type="SUPFAM" id="SSF69618">
    <property type="entry name" value="HemD-like"/>
    <property type="match status" value="1"/>
</dbReference>
<evidence type="ECO:0000256" key="2">
    <source>
        <dbReference type="ARBA" id="ARBA00008133"/>
    </source>
</evidence>
<organism evidence="11 12">
    <name type="scientific">Thermoflexus hugenholtzii JAD2</name>
    <dbReference type="NCBI Taxonomy" id="877466"/>
    <lineage>
        <taxon>Bacteria</taxon>
        <taxon>Bacillati</taxon>
        <taxon>Chloroflexota</taxon>
        <taxon>Thermoflexia</taxon>
        <taxon>Thermoflexales</taxon>
        <taxon>Thermoflexaceae</taxon>
        <taxon>Thermoflexus</taxon>
    </lineage>
</organism>
<evidence type="ECO:0000259" key="10">
    <source>
        <dbReference type="Pfam" id="PF02602"/>
    </source>
</evidence>
<dbReference type="UniPathway" id="UPA00251">
    <property type="reaction ID" value="UER00320"/>
</dbReference>
<dbReference type="RefSeq" id="WP_088571576.1">
    <property type="nucleotide sequence ID" value="NZ_FYEK01000035.1"/>
</dbReference>
<evidence type="ECO:0000256" key="1">
    <source>
        <dbReference type="ARBA" id="ARBA00004772"/>
    </source>
</evidence>
<evidence type="ECO:0000256" key="5">
    <source>
        <dbReference type="ARBA" id="ARBA00023244"/>
    </source>
</evidence>
<reference evidence="12" key="1">
    <citation type="submission" date="2017-06" db="EMBL/GenBank/DDBJ databases">
        <authorList>
            <person name="Varghese N."/>
            <person name="Submissions S."/>
        </authorList>
    </citation>
    <scope>NUCLEOTIDE SEQUENCE [LARGE SCALE GENOMIC DNA]</scope>
    <source>
        <strain evidence="12">JAD2</strain>
    </source>
</reference>
<evidence type="ECO:0000256" key="4">
    <source>
        <dbReference type="ARBA" id="ARBA00023239"/>
    </source>
</evidence>
<feature type="domain" description="Tetrapyrrole biosynthesis uroporphyrinogen III synthase" evidence="10">
    <location>
        <begin position="23"/>
        <end position="247"/>
    </location>
</feature>
<dbReference type="AlphaFoldDB" id="A0A212R6U8"/>
<dbReference type="PANTHER" id="PTHR38042">
    <property type="entry name" value="UROPORPHYRINOGEN-III SYNTHASE, CHLOROPLASTIC"/>
    <property type="match status" value="1"/>
</dbReference>
<comment type="catalytic activity">
    <reaction evidence="8 9">
        <text>hydroxymethylbilane = uroporphyrinogen III + H2O</text>
        <dbReference type="Rhea" id="RHEA:18965"/>
        <dbReference type="ChEBI" id="CHEBI:15377"/>
        <dbReference type="ChEBI" id="CHEBI:57308"/>
        <dbReference type="ChEBI" id="CHEBI:57845"/>
        <dbReference type="EC" id="4.2.1.75"/>
    </reaction>
</comment>
<evidence type="ECO:0000256" key="7">
    <source>
        <dbReference type="ARBA" id="ARBA00040167"/>
    </source>
</evidence>
<dbReference type="GO" id="GO:0004852">
    <property type="term" value="F:uroporphyrinogen-III synthase activity"/>
    <property type="evidence" value="ECO:0007669"/>
    <property type="project" value="UniProtKB-UniRule"/>
</dbReference>
<dbReference type="GO" id="GO:0006782">
    <property type="term" value="P:protoporphyrinogen IX biosynthetic process"/>
    <property type="evidence" value="ECO:0007669"/>
    <property type="project" value="UniProtKB-UniRule"/>
</dbReference>
<protein>
    <recommendedName>
        <fullName evidence="7 9">Uroporphyrinogen-III synthase</fullName>
        <ecNumber evidence="3 9">4.2.1.75</ecNumber>
    </recommendedName>
</protein>
<proteinExistence type="inferred from homology"/>
<dbReference type="EMBL" id="FYEK01000035">
    <property type="protein sequence ID" value="SNB67845.1"/>
    <property type="molecule type" value="Genomic_DNA"/>
</dbReference>
<dbReference type="EC" id="4.2.1.75" evidence="3 9"/>
<dbReference type="FunCoup" id="A0A212R6U8">
    <property type="interactions" value="79"/>
</dbReference>
<keyword evidence="5 9" id="KW-0627">Porphyrin biosynthesis</keyword>
<dbReference type="Pfam" id="PF02602">
    <property type="entry name" value="HEM4"/>
    <property type="match status" value="1"/>
</dbReference>
<dbReference type="Gene3D" id="3.40.50.10090">
    <property type="match status" value="2"/>
</dbReference>
<comment type="pathway">
    <text evidence="1 9">Porphyrin-containing compound metabolism; protoporphyrin-IX biosynthesis; coproporphyrinogen-III from 5-aminolevulinate: step 3/4.</text>
</comment>
<evidence type="ECO:0000256" key="9">
    <source>
        <dbReference type="RuleBase" id="RU366031"/>
    </source>
</evidence>
<sequence length="264" mass="28367">MSRTPPLQGCRVLITRPRPAAEELAARLTALGAIPVLLPAIEIRPPEDPRPLEEAVRQALTFDWILFTSANGVHAFLERWIAAGRSPAELARVRLGAIGPATARALQRYGLQAAYQPTVYLSEAMAEGLGEVAGRRVLLPRADIARRELAERLRARGAEVVEVAAYRVAAAGDAEALRTALDPRPHRVTFTSPSTVRALAGLLEQREEIRPADLPAVCIGPVTAAEAVALGFPIAAVAREHTQEGLIRALIESWSRNPSSSPEG</sequence>
<dbReference type="InterPro" id="IPR039793">
    <property type="entry name" value="UROS/Hem4"/>
</dbReference>